<feature type="region of interest" description="Disordered" evidence="1">
    <location>
        <begin position="327"/>
        <end position="359"/>
    </location>
</feature>
<feature type="compositionally biased region" description="Low complexity" evidence="1">
    <location>
        <begin position="477"/>
        <end position="490"/>
    </location>
</feature>
<proteinExistence type="predicted"/>
<organism evidence="2">
    <name type="scientific">uncultured Caudovirales phage</name>
    <dbReference type="NCBI Taxonomy" id="2100421"/>
    <lineage>
        <taxon>Viruses</taxon>
        <taxon>Duplodnaviria</taxon>
        <taxon>Heunggongvirae</taxon>
        <taxon>Uroviricota</taxon>
        <taxon>Caudoviricetes</taxon>
        <taxon>Peduoviridae</taxon>
        <taxon>Maltschvirus</taxon>
        <taxon>Maltschvirus maltsch</taxon>
    </lineage>
</organism>
<reference evidence="2" key="1">
    <citation type="submission" date="2020-04" db="EMBL/GenBank/DDBJ databases">
        <authorList>
            <person name="Chiriac C."/>
            <person name="Salcher M."/>
            <person name="Ghai R."/>
            <person name="Kavagutti S V."/>
        </authorList>
    </citation>
    <scope>NUCLEOTIDE SEQUENCE</scope>
</reference>
<sequence length="499" mass="53301">MESFNFGAFDTQLPGRIAAIPQEAEKQRTANMLQAMQVQSAMNQNELAQSQIRSARRAEEGQTLLGKAYGGLDFSGASTGGVPGQSPYASMKAQVIKSLTASGRADLIPGQLDKLTEMEHKANVNREIEGKLEKQTRDTIDAELISFAKNAPKVTDVPSLTNHLKAFFGHPLLGKIASKFKTYEQALADDIQQISTPEGLSRWQTENANLTGKELIDLFKKVTTTTTNLGNISRDTQRNALGQVIGTPVDTPIGVSPNTTATLKQQQDHFNSLSAFQKQQLADAGWSFDTERGIAVNAKRGISQPISTLMTPVSGGGAPAVGGATAPNIAPGGGVPGQRQAPAGQPAAGVLGPKPEKPTESYLKEQKGVINTNNAINNLKEGINNFTPADMVNPSRRAEITQLSKTASLIAKEMFNLGVLNGGDLKILEEVIPNPVAFNQGLVPIETIRKNLDKASNVVNQLNQTLSIVHKQPLMNLSSTKTTNNAASSAPPIQSFRRP</sequence>
<accession>A0A6J5NUG7</accession>
<feature type="region of interest" description="Disordered" evidence="1">
    <location>
        <begin position="477"/>
        <end position="499"/>
    </location>
</feature>
<evidence type="ECO:0000256" key="1">
    <source>
        <dbReference type="SAM" id="MobiDB-lite"/>
    </source>
</evidence>
<name>A0A6J5NUG7_9CAUD</name>
<feature type="compositionally biased region" description="Low complexity" evidence="1">
    <location>
        <begin position="337"/>
        <end position="353"/>
    </location>
</feature>
<dbReference type="EMBL" id="LR796702">
    <property type="protein sequence ID" value="CAB4161256.1"/>
    <property type="molecule type" value="Genomic_DNA"/>
</dbReference>
<protein>
    <submittedName>
        <fullName evidence="2">Uncharacterized protein</fullName>
    </submittedName>
</protein>
<evidence type="ECO:0000313" key="2">
    <source>
        <dbReference type="EMBL" id="CAB4161256.1"/>
    </source>
</evidence>
<gene>
    <name evidence="2" type="ORF">UFOVP773_40</name>
</gene>